<keyword evidence="2 8" id="KW-0813">Transport</keyword>
<dbReference type="GO" id="GO:0055085">
    <property type="term" value="P:transmembrane transport"/>
    <property type="evidence" value="ECO:0007669"/>
    <property type="project" value="InterPro"/>
</dbReference>
<feature type="transmembrane region" description="Helical" evidence="8">
    <location>
        <begin position="93"/>
        <end position="113"/>
    </location>
</feature>
<comment type="similarity">
    <text evidence="8">Belongs to the binding-protein-dependent transport system permease family.</text>
</comment>
<evidence type="ECO:0000256" key="6">
    <source>
        <dbReference type="ARBA" id="ARBA00022989"/>
    </source>
</evidence>
<dbReference type="SUPFAM" id="SSF161098">
    <property type="entry name" value="MetI-like"/>
    <property type="match status" value="2"/>
</dbReference>
<dbReference type="STRING" id="1184151.AW736_18090"/>
<dbReference type="OrthoDB" id="57323at2"/>
<dbReference type="AlphaFoldDB" id="A0A178IGH1"/>
<feature type="transmembrane region" description="Helical" evidence="8">
    <location>
        <begin position="530"/>
        <end position="553"/>
    </location>
</feature>
<evidence type="ECO:0000256" key="1">
    <source>
        <dbReference type="ARBA" id="ARBA00004429"/>
    </source>
</evidence>
<evidence type="ECO:0000256" key="2">
    <source>
        <dbReference type="ARBA" id="ARBA00022448"/>
    </source>
</evidence>
<keyword evidence="5 8" id="KW-0812">Transmembrane</keyword>
<feature type="transmembrane region" description="Helical" evidence="8">
    <location>
        <begin position="199"/>
        <end position="217"/>
    </location>
</feature>
<feature type="transmembrane region" description="Helical" evidence="8">
    <location>
        <begin position="7"/>
        <end position="26"/>
    </location>
</feature>
<gene>
    <name evidence="10" type="ORF">AW736_18090</name>
</gene>
<feature type="domain" description="ABC transmembrane type-1" evidence="9">
    <location>
        <begin position="58"/>
        <end position="266"/>
    </location>
</feature>
<keyword evidence="11" id="KW-1185">Reference proteome</keyword>
<dbReference type="PROSITE" id="PS50928">
    <property type="entry name" value="ABC_TM1"/>
    <property type="match status" value="2"/>
</dbReference>
<evidence type="ECO:0000256" key="3">
    <source>
        <dbReference type="ARBA" id="ARBA00022475"/>
    </source>
</evidence>
<evidence type="ECO:0000313" key="10">
    <source>
        <dbReference type="EMBL" id="OAM88235.1"/>
    </source>
</evidence>
<comment type="subcellular location">
    <subcellularLocation>
        <location evidence="1">Cell inner membrane</location>
        <topology evidence="1">Multi-pass membrane protein</topology>
    </subcellularLocation>
    <subcellularLocation>
        <location evidence="8">Cell membrane</location>
        <topology evidence="8">Multi-pass membrane protein</topology>
    </subcellularLocation>
</comment>
<dbReference type="PANTHER" id="PTHR43357">
    <property type="entry name" value="INNER MEMBRANE ABC TRANSPORTER PERMEASE PROTEIN YDCV"/>
    <property type="match status" value="1"/>
</dbReference>
<evidence type="ECO:0000256" key="7">
    <source>
        <dbReference type="ARBA" id="ARBA00023136"/>
    </source>
</evidence>
<dbReference type="InterPro" id="IPR035906">
    <property type="entry name" value="MetI-like_sf"/>
</dbReference>
<protein>
    <submittedName>
        <fullName evidence="10">ABC transporter permease</fullName>
    </submittedName>
</protein>
<feature type="transmembrane region" description="Helical" evidence="8">
    <location>
        <begin position="249"/>
        <end position="270"/>
    </location>
</feature>
<dbReference type="RefSeq" id="WP_068771723.1">
    <property type="nucleotide sequence ID" value="NZ_CP109796.1"/>
</dbReference>
<evidence type="ECO:0000256" key="4">
    <source>
        <dbReference type="ARBA" id="ARBA00022519"/>
    </source>
</evidence>
<dbReference type="PANTHER" id="PTHR43357:SF4">
    <property type="entry name" value="INNER MEMBRANE ABC TRANSPORTER PERMEASE PROTEIN YDCV"/>
    <property type="match status" value="1"/>
</dbReference>
<evidence type="ECO:0000256" key="8">
    <source>
        <dbReference type="RuleBase" id="RU363032"/>
    </source>
</evidence>
<feature type="transmembrane region" description="Helical" evidence="8">
    <location>
        <begin position="358"/>
        <end position="378"/>
    </location>
</feature>
<feature type="transmembrane region" description="Helical" evidence="8">
    <location>
        <begin position="296"/>
        <end position="321"/>
    </location>
</feature>
<feature type="domain" description="ABC transmembrane type-1" evidence="9">
    <location>
        <begin position="352"/>
        <end position="548"/>
    </location>
</feature>
<dbReference type="Gene3D" id="1.10.3720.10">
    <property type="entry name" value="MetI-like"/>
    <property type="match status" value="2"/>
</dbReference>
<evidence type="ECO:0000259" key="9">
    <source>
        <dbReference type="PROSITE" id="PS50928"/>
    </source>
</evidence>
<dbReference type="EMBL" id="LRRQ01000141">
    <property type="protein sequence ID" value="OAM88235.1"/>
    <property type="molecule type" value="Genomic_DNA"/>
</dbReference>
<accession>A0A178IGH1</accession>
<keyword evidence="7 8" id="KW-0472">Membrane</keyword>
<keyword evidence="6 8" id="KW-1133">Transmembrane helix</keyword>
<dbReference type="InterPro" id="IPR000515">
    <property type="entry name" value="MetI-like"/>
</dbReference>
<dbReference type="CDD" id="cd06261">
    <property type="entry name" value="TM_PBP2"/>
    <property type="match status" value="2"/>
</dbReference>
<keyword evidence="3" id="KW-1003">Cell membrane</keyword>
<feature type="transmembrane region" description="Helical" evidence="8">
    <location>
        <begin position="416"/>
        <end position="436"/>
    </location>
</feature>
<organism evidence="10 11">
    <name type="scientific">Termitidicoccus mucosus</name>
    <dbReference type="NCBI Taxonomy" id="1184151"/>
    <lineage>
        <taxon>Bacteria</taxon>
        <taxon>Pseudomonadati</taxon>
        <taxon>Verrucomicrobiota</taxon>
        <taxon>Opitutia</taxon>
        <taxon>Opitutales</taxon>
        <taxon>Opitutaceae</taxon>
        <taxon>Termitidicoccus</taxon>
    </lineage>
</organism>
<dbReference type="GO" id="GO:0005886">
    <property type="term" value="C:plasma membrane"/>
    <property type="evidence" value="ECO:0007669"/>
    <property type="project" value="UniProtKB-SubCell"/>
</dbReference>
<feature type="transmembrane region" description="Helical" evidence="8">
    <location>
        <begin position="390"/>
        <end position="410"/>
    </location>
</feature>
<evidence type="ECO:0000313" key="11">
    <source>
        <dbReference type="Proteomes" id="UP000078486"/>
    </source>
</evidence>
<dbReference type="Proteomes" id="UP000078486">
    <property type="component" value="Unassembled WGS sequence"/>
</dbReference>
<evidence type="ECO:0000256" key="5">
    <source>
        <dbReference type="ARBA" id="ARBA00022692"/>
    </source>
</evidence>
<feature type="transmembrane region" description="Helical" evidence="8">
    <location>
        <begin position="477"/>
        <end position="497"/>
    </location>
</feature>
<reference evidence="10 11" key="1">
    <citation type="submission" date="2016-01" db="EMBL/GenBank/DDBJ databases">
        <title>High potential of lignocellulose degradation of a new Verrucomicrobia species.</title>
        <authorList>
            <person name="Wang Y."/>
            <person name="Shi Y."/>
            <person name="Qiu Z."/>
            <person name="Liu S."/>
            <person name="Yang H."/>
        </authorList>
    </citation>
    <scope>NUCLEOTIDE SEQUENCE [LARGE SCALE GENOMIC DNA]</scope>
    <source>
        <strain evidence="10 11">TSB47</strain>
    </source>
</reference>
<keyword evidence="4" id="KW-0997">Cell inner membrane</keyword>
<dbReference type="Pfam" id="PF00528">
    <property type="entry name" value="BPD_transp_1"/>
    <property type="match status" value="2"/>
</dbReference>
<proteinExistence type="inferred from homology"/>
<feature type="transmembrane region" description="Helical" evidence="8">
    <location>
        <begin position="141"/>
        <end position="162"/>
    </location>
</feature>
<comment type="caution">
    <text evidence="10">The sequence shown here is derived from an EMBL/GenBank/DDBJ whole genome shotgun (WGS) entry which is preliminary data.</text>
</comment>
<name>A0A178IGH1_9BACT</name>
<sequence length="564" mass="60252">MSRTFARIVFALTAAFFAAFFLWPILQILKGGFIDADGRLTFEYLRVILANPIHRDTLANSFLIACATTALSFLIALPLAFVSDRFLFPGKNLLGSLVLIPMILPPFVGAIGIKQIFGQYGALNALLIRAGLFPEGWTFDWFAAAPFAGIALVQALSLYPIIYLNAVAALANIDPAMEEAAQNLGCTGARRFFKITLPLIKPGLFAGGTIVFIWSFTELGVPLVFDYARVTSVQIFYGLKDIGGNPAPYALVAIMLACTVVLYALGKGIFGRGAHAMMARATSSGGARPLPPARRWLCTALFAGVTLFAVLPHIGVILVAFSSDWYASVLPSGFTLENFRVALGHDLTVPAIANSLKFAGISTLADIVLGVAIAYVVVRTRIAGRQVLDFLAMLPLAVPGLVLAFGYLAMSQEGKFFAFLNPVENPTVLLIIAYSVRRLPYVVRAAAAGFQQTSVTLEEAAQNLGAPPLKATCKVTLPLISANLIAGGLLAFAFAMLEVSDSLILAQKQAYYPITKAILELFQLLGDGKFIASALGVWAMAFLAVIIVSLGVLMGKKLGAIFRV</sequence>
<feature type="transmembrane region" description="Helical" evidence="8">
    <location>
        <begin position="62"/>
        <end position="81"/>
    </location>
</feature>